<gene>
    <name evidence="2" type="ORF">L798_12538</name>
</gene>
<dbReference type="InParanoid" id="A0A067QUK5"/>
<reference evidence="2 3" key="1">
    <citation type="journal article" date="2014" name="Nat. Commun.">
        <title>Molecular traces of alternative social organization in a termite genome.</title>
        <authorList>
            <person name="Terrapon N."/>
            <person name="Li C."/>
            <person name="Robertson H.M."/>
            <person name="Ji L."/>
            <person name="Meng X."/>
            <person name="Booth W."/>
            <person name="Chen Z."/>
            <person name="Childers C.P."/>
            <person name="Glastad K.M."/>
            <person name="Gokhale K."/>
            <person name="Gowin J."/>
            <person name="Gronenberg W."/>
            <person name="Hermansen R.A."/>
            <person name="Hu H."/>
            <person name="Hunt B.G."/>
            <person name="Huylmans A.K."/>
            <person name="Khalil S.M."/>
            <person name="Mitchell R.D."/>
            <person name="Munoz-Torres M.C."/>
            <person name="Mustard J.A."/>
            <person name="Pan H."/>
            <person name="Reese J.T."/>
            <person name="Scharf M.E."/>
            <person name="Sun F."/>
            <person name="Vogel H."/>
            <person name="Xiao J."/>
            <person name="Yang W."/>
            <person name="Yang Z."/>
            <person name="Yang Z."/>
            <person name="Zhou J."/>
            <person name="Zhu J."/>
            <person name="Brent C.S."/>
            <person name="Elsik C.G."/>
            <person name="Goodisman M.A."/>
            <person name="Liberles D.A."/>
            <person name="Roe R.M."/>
            <person name="Vargo E.L."/>
            <person name="Vilcinskas A."/>
            <person name="Wang J."/>
            <person name="Bornberg-Bauer E."/>
            <person name="Korb J."/>
            <person name="Zhang G."/>
            <person name="Liebig J."/>
        </authorList>
    </citation>
    <scope>NUCLEOTIDE SEQUENCE [LARGE SCALE GENOMIC DNA]</scope>
    <source>
        <tissue evidence="2">Whole organism</tissue>
    </source>
</reference>
<proteinExistence type="predicted"/>
<protein>
    <submittedName>
        <fullName evidence="2">Uncharacterized protein</fullName>
    </submittedName>
</protein>
<dbReference type="EMBL" id="KK852994">
    <property type="protein sequence ID" value="KDR12741.1"/>
    <property type="molecule type" value="Genomic_DNA"/>
</dbReference>
<keyword evidence="3" id="KW-1185">Reference proteome</keyword>
<name>A0A067QUK5_ZOONE</name>
<dbReference type="AlphaFoldDB" id="A0A067QUK5"/>
<sequence>MPHGSKWLISPLQGLWSRRHRDPDETAGQKGSLCVSAGENDSRRKSEGKHQCQDL</sequence>
<evidence type="ECO:0000313" key="2">
    <source>
        <dbReference type="EMBL" id="KDR12741.1"/>
    </source>
</evidence>
<evidence type="ECO:0000256" key="1">
    <source>
        <dbReference type="SAM" id="MobiDB-lite"/>
    </source>
</evidence>
<dbReference type="Proteomes" id="UP000027135">
    <property type="component" value="Unassembled WGS sequence"/>
</dbReference>
<feature type="compositionally biased region" description="Basic and acidic residues" evidence="1">
    <location>
        <begin position="40"/>
        <end position="55"/>
    </location>
</feature>
<accession>A0A067QUK5</accession>
<organism evidence="2 3">
    <name type="scientific">Zootermopsis nevadensis</name>
    <name type="common">Dampwood termite</name>
    <dbReference type="NCBI Taxonomy" id="136037"/>
    <lineage>
        <taxon>Eukaryota</taxon>
        <taxon>Metazoa</taxon>
        <taxon>Ecdysozoa</taxon>
        <taxon>Arthropoda</taxon>
        <taxon>Hexapoda</taxon>
        <taxon>Insecta</taxon>
        <taxon>Pterygota</taxon>
        <taxon>Neoptera</taxon>
        <taxon>Polyneoptera</taxon>
        <taxon>Dictyoptera</taxon>
        <taxon>Blattodea</taxon>
        <taxon>Blattoidea</taxon>
        <taxon>Termitoidae</taxon>
        <taxon>Termopsidae</taxon>
        <taxon>Zootermopsis</taxon>
    </lineage>
</organism>
<feature type="region of interest" description="Disordered" evidence="1">
    <location>
        <begin position="19"/>
        <end position="55"/>
    </location>
</feature>
<evidence type="ECO:0000313" key="3">
    <source>
        <dbReference type="Proteomes" id="UP000027135"/>
    </source>
</evidence>